<protein>
    <submittedName>
        <fullName evidence="2">Uncharacterized protein</fullName>
    </submittedName>
</protein>
<keyword evidence="1" id="KW-0812">Transmembrane</keyword>
<dbReference type="EMBL" id="QCYY01001750">
    <property type="protein sequence ID" value="ROT75623.1"/>
    <property type="molecule type" value="Genomic_DNA"/>
</dbReference>
<gene>
    <name evidence="2" type="ORF">C7M84_005833</name>
</gene>
<name>A0A423TGL9_PENVA</name>
<dbReference type="AlphaFoldDB" id="A0A423TGL9"/>
<reference evidence="2 3" key="1">
    <citation type="submission" date="2018-04" db="EMBL/GenBank/DDBJ databases">
        <authorList>
            <person name="Zhang X."/>
            <person name="Yuan J."/>
            <person name="Li F."/>
            <person name="Xiang J."/>
        </authorList>
    </citation>
    <scope>NUCLEOTIDE SEQUENCE [LARGE SCALE GENOMIC DNA]</scope>
    <source>
        <tissue evidence="2">Muscle</tissue>
    </source>
</reference>
<dbReference type="Proteomes" id="UP000283509">
    <property type="component" value="Unassembled WGS sequence"/>
</dbReference>
<evidence type="ECO:0000313" key="2">
    <source>
        <dbReference type="EMBL" id="ROT75623.1"/>
    </source>
</evidence>
<evidence type="ECO:0000256" key="1">
    <source>
        <dbReference type="SAM" id="Phobius"/>
    </source>
</evidence>
<accession>A0A423TGL9</accession>
<feature type="transmembrane region" description="Helical" evidence="1">
    <location>
        <begin position="9"/>
        <end position="27"/>
    </location>
</feature>
<keyword evidence="1" id="KW-1133">Transmembrane helix</keyword>
<evidence type="ECO:0000313" key="3">
    <source>
        <dbReference type="Proteomes" id="UP000283509"/>
    </source>
</evidence>
<organism evidence="2 3">
    <name type="scientific">Penaeus vannamei</name>
    <name type="common">Whiteleg shrimp</name>
    <name type="synonym">Litopenaeus vannamei</name>
    <dbReference type="NCBI Taxonomy" id="6689"/>
    <lineage>
        <taxon>Eukaryota</taxon>
        <taxon>Metazoa</taxon>
        <taxon>Ecdysozoa</taxon>
        <taxon>Arthropoda</taxon>
        <taxon>Crustacea</taxon>
        <taxon>Multicrustacea</taxon>
        <taxon>Malacostraca</taxon>
        <taxon>Eumalacostraca</taxon>
        <taxon>Eucarida</taxon>
        <taxon>Decapoda</taxon>
        <taxon>Dendrobranchiata</taxon>
        <taxon>Penaeoidea</taxon>
        <taxon>Penaeidae</taxon>
        <taxon>Penaeus</taxon>
    </lineage>
</organism>
<proteinExistence type="predicted"/>
<keyword evidence="3" id="KW-1185">Reference proteome</keyword>
<comment type="caution">
    <text evidence="2">The sequence shown here is derived from an EMBL/GenBank/DDBJ whole genome shotgun (WGS) entry which is preliminary data.</text>
</comment>
<keyword evidence="1" id="KW-0472">Membrane</keyword>
<sequence length="390" mass="43052">MPNTWNGELYLFFLLPLNLYIHFHFWLDCSSYRHSIHSSPRFQLSFFPPICVHLANSSPPPLAPLFHFFFSISPFLHFRLHALRASFFIHSQVYEASTIMRGNESSRTLPLLSLPCPSPYSLTPSFAVSFPLPLPYLPLLSNSLFRHPLPPAPPLPLTLLSSPSFAIPFPLPTYPPLPLPLLSNPLFRLSPFPYPLYPAPPPSPQFHFSSYLTCPLILPFIPFPFLPYPILSSLPPPPSVLLSPLPPSPTTIPPTPFPTHTPLLPPISSTLPTQSPSSPPLYLLPPPPTLSLPPLLPPPTHPFPIPPLPPPLSPSPLPTNLLTHHHTLLPPSLYPLSLCPLPLLFVPSPYTLTSTLPPLPSPPPLHLLPLLPPSTLPLSLLLPPLYPPSQ</sequence>
<reference evidence="2 3" key="2">
    <citation type="submission" date="2019-01" db="EMBL/GenBank/DDBJ databases">
        <title>The decoding of complex shrimp genome reveals the adaptation for benthos swimmer, frequently molting mechanism and breeding impact on genome.</title>
        <authorList>
            <person name="Sun Y."/>
            <person name="Gao Y."/>
            <person name="Yu Y."/>
        </authorList>
    </citation>
    <scope>NUCLEOTIDE SEQUENCE [LARGE SCALE GENOMIC DNA]</scope>
    <source>
        <tissue evidence="2">Muscle</tissue>
    </source>
</reference>